<dbReference type="Proteomes" id="UP000005326">
    <property type="component" value="Unassembled WGS sequence"/>
</dbReference>
<protein>
    <submittedName>
        <fullName evidence="1">Uncharacterized protein</fullName>
    </submittedName>
</protein>
<evidence type="ECO:0000313" key="1">
    <source>
        <dbReference type="EMBL" id="EDS00025.1"/>
    </source>
</evidence>
<evidence type="ECO:0000313" key="2">
    <source>
        <dbReference type="Proteomes" id="UP000005326"/>
    </source>
</evidence>
<dbReference type="EMBL" id="ABCA03000052">
    <property type="protein sequence ID" value="EDS00025.1"/>
    <property type="molecule type" value="Genomic_DNA"/>
</dbReference>
<comment type="caution">
    <text evidence="1">The sequence shown here is derived from an EMBL/GenBank/DDBJ whole genome shotgun (WGS) entry which is preliminary data.</text>
</comment>
<sequence length="50" mass="5539">MVRIGSNPSGSRPNFFGRQHLTFDKGGKDVVRGEAVDVLLRRLWGLRGSV</sequence>
<proteinExistence type="predicted"/>
<dbReference type="AlphaFoldDB" id="B0MQP9"/>
<reference evidence="1" key="2">
    <citation type="submission" date="2014-06" db="EMBL/GenBank/DDBJ databases">
        <title>Draft genome sequence of Eubacterium siraeum (DSM 15702).</title>
        <authorList>
            <person name="Sudarsanam P."/>
            <person name="Ley R."/>
            <person name="Guruge J."/>
            <person name="Turnbaugh P.J."/>
            <person name="Mahowald M."/>
            <person name="Liep D."/>
            <person name="Gordon J."/>
        </authorList>
    </citation>
    <scope>NUCLEOTIDE SEQUENCE</scope>
    <source>
        <strain evidence="1">DSM 15702</strain>
    </source>
</reference>
<organism evidence="1 2">
    <name type="scientific">[Eubacterium] siraeum DSM 15702</name>
    <dbReference type="NCBI Taxonomy" id="428128"/>
    <lineage>
        <taxon>Bacteria</taxon>
        <taxon>Bacillati</taxon>
        <taxon>Bacillota</taxon>
        <taxon>Clostridia</taxon>
        <taxon>Eubacteriales</taxon>
        <taxon>Oscillospiraceae</taxon>
        <taxon>Oscillospiraceae incertae sedis</taxon>
    </lineage>
</organism>
<reference evidence="1" key="1">
    <citation type="submission" date="2007-10" db="EMBL/GenBank/DDBJ databases">
        <authorList>
            <person name="Fulton L."/>
            <person name="Clifton S."/>
            <person name="Fulton B."/>
            <person name="Xu J."/>
            <person name="Minx P."/>
            <person name="Pepin K.H."/>
            <person name="Johnson M."/>
            <person name="Thiruvilangam P."/>
            <person name="Bhonagiri V."/>
            <person name="Nash W.E."/>
            <person name="Mardis E.R."/>
            <person name="Wilson R.K."/>
        </authorList>
    </citation>
    <scope>NUCLEOTIDE SEQUENCE [LARGE SCALE GENOMIC DNA]</scope>
    <source>
        <strain evidence="1">DSM 15702</strain>
    </source>
</reference>
<name>B0MQP9_9FIRM</name>
<accession>B0MQP9</accession>
<keyword evidence="2" id="KW-1185">Reference proteome</keyword>
<gene>
    <name evidence="1" type="ORF">EUBSIR_02166</name>
</gene>